<evidence type="ECO:0000313" key="1">
    <source>
        <dbReference type="EMBL" id="KAI8544855.1"/>
    </source>
</evidence>
<name>A0ACC0MVC7_RHOML</name>
<keyword evidence="2" id="KW-1185">Reference proteome</keyword>
<dbReference type="EMBL" id="CM046395">
    <property type="protein sequence ID" value="KAI8544855.1"/>
    <property type="molecule type" value="Genomic_DNA"/>
</dbReference>
<protein>
    <submittedName>
        <fullName evidence="1">Uncharacterized protein</fullName>
    </submittedName>
</protein>
<organism evidence="1 2">
    <name type="scientific">Rhododendron molle</name>
    <name type="common">Chinese azalea</name>
    <name type="synonym">Azalea mollis</name>
    <dbReference type="NCBI Taxonomy" id="49168"/>
    <lineage>
        <taxon>Eukaryota</taxon>
        <taxon>Viridiplantae</taxon>
        <taxon>Streptophyta</taxon>
        <taxon>Embryophyta</taxon>
        <taxon>Tracheophyta</taxon>
        <taxon>Spermatophyta</taxon>
        <taxon>Magnoliopsida</taxon>
        <taxon>eudicotyledons</taxon>
        <taxon>Gunneridae</taxon>
        <taxon>Pentapetalae</taxon>
        <taxon>asterids</taxon>
        <taxon>Ericales</taxon>
        <taxon>Ericaceae</taxon>
        <taxon>Ericoideae</taxon>
        <taxon>Rhodoreae</taxon>
        <taxon>Rhododendron</taxon>
    </lineage>
</organism>
<dbReference type="Proteomes" id="UP001062846">
    <property type="component" value="Chromosome 8"/>
</dbReference>
<sequence length="120" mass="12710">MHSSSSYRTHILCMVEVATFLDLTVIWPFSTMGAAIGKGAKGIGTLLGNAFVAPIKSVFGGSCDFAGFLSHVPGGNLPMHCEKPLQDVLGCVSDILVFIGIYHLFCLAQVKEHQTGKPSA</sequence>
<accession>A0ACC0MVC7</accession>
<reference evidence="1" key="1">
    <citation type="submission" date="2022-02" db="EMBL/GenBank/DDBJ databases">
        <title>Plant Genome Project.</title>
        <authorList>
            <person name="Zhang R.-G."/>
        </authorList>
    </citation>
    <scope>NUCLEOTIDE SEQUENCE</scope>
    <source>
        <strain evidence="1">AT1</strain>
    </source>
</reference>
<proteinExistence type="predicted"/>
<gene>
    <name evidence="1" type="ORF">RHMOL_Rhmol08G0327500</name>
</gene>
<comment type="caution">
    <text evidence="1">The sequence shown here is derived from an EMBL/GenBank/DDBJ whole genome shotgun (WGS) entry which is preliminary data.</text>
</comment>
<evidence type="ECO:0000313" key="2">
    <source>
        <dbReference type="Proteomes" id="UP001062846"/>
    </source>
</evidence>